<comment type="caution">
    <text evidence="1">The sequence shown here is derived from an EMBL/GenBank/DDBJ whole genome shotgun (WGS) entry which is preliminary data.</text>
</comment>
<gene>
    <name evidence="1" type="primary">AVEN_28233_1</name>
    <name evidence="1" type="ORF">CEXT_332231</name>
</gene>
<organism evidence="1 2">
    <name type="scientific">Caerostris extrusa</name>
    <name type="common">Bark spider</name>
    <name type="synonym">Caerostris bankana</name>
    <dbReference type="NCBI Taxonomy" id="172846"/>
    <lineage>
        <taxon>Eukaryota</taxon>
        <taxon>Metazoa</taxon>
        <taxon>Ecdysozoa</taxon>
        <taxon>Arthropoda</taxon>
        <taxon>Chelicerata</taxon>
        <taxon>Arachnida</taxon>
        <taxon>Araneae</taxon>
        <taxon>Araneomorphae</taxon>
        <taxon>Entelegynae</taxon>
        <taxon>Araneoidea</taxon>
        <taxon>Araneidae</taxon>
        <taxon>Caerostris</taxon>
    </lineage>
</organism>
<evidence type="ECO:0000313" key="1">
    <source>
        <dbReference type="EMBL" id="GIY00617.1"/>
    </source>
</evidence>
<sequence>MSSTTLNSWCVLKEVINNIPSQALVIYTEGSKSNLDRTGSGVFTKAENGDFRYNFRNPDNCPIFRSKLLAIRETLNFALSSEAKAFEF</sequence>
<dbReference type="EMBL" id="BPLR01005208">
    <property type="protein sequence ID" value="GIY00617.1"/>
    <property type="molecule type" value="Genomic_DNA"/>
</dbReference>
<dbReference type="AlphaFoldDB" id="A0AAV4PXL0"/>
<protein>
    <submittedName>
        <fullName evidence="1">RNase H domain-containing protein</fullName>
    </submittedName>
</protein>
<dbReference type="Proteomes" id="UP001054945">
    <property type="component" value="Unassembled WGS sequence"/>
</dbReference>
<accession>A0AAV4PXL0</accession>
<keyword evidence="2" id="KW-1185">Reference proteome</keyword>
<evidence type="ECO:0000313" key="2">
    <source>
        <dbReference type="Proteomes" id="UP001054945"/>
    </source>
</evidence>
<proteinExistence type="predicted"/>
<name>A0AAV4PXL0_CAEEX</name>
<reference evidence="1 2" key="1">
    <citation type="submission" date="2021-06" db="EMBL/GenBank/DDBJ databases">
        <title>Caerostris extrusa draft genome.</title>
        <authorList>
            <person name="Kono N."/>
            <person name="Arakawa K."/>
        </authorList>
    </citation>
    <scope>NUCLEOTIDE SEQUENCE [LARGE SCALE GENOMIC DNA]</scope>
</reference>